<dbReference type="InterPro" id="IPR006723">
    <property type="entry name" value="Islet_autoAg_Ica1_C"/>
</dbReference>
<dbReference type="STRING" id="6198.A0A074ZIX1"/>
<dbReference type="SUPFAM" id="SSF103657">
    <property type="entry name" value="BAR/IMD domain-like"/>
    <property type="match status" value="1"/>
</dbReference>
<evidence type="ECO:0000259" key="2">
    <source>
        <dbReference type="PROSITE" id="PS50870"/>
    </source>
</evidence>
<dbReference type="RefSeq" id="XP_009169008.1">
    <property type="nucleotide sequence ID" value="XM_009170744.1"/>
</dbReference>
<feature type="compositionally biased region" description="Polar residues" evidence="1">
    <location>
        <begin position="491"/>
        <end position="512"/>
    </location>
</feature>
<dbReference type="FunFam" id="1.20.1270.60:FF:000068">
    <property type="entry name" value="Islet cell autoantigen"/>
    <property type="match status" value="1"/>
</dbReference>
<dbReference type="PROSITE" id="PS50870">
    <property type="entry name" value="AH"/>
    <property type="match status" value="1"/>
</dbReference>
<sequence>MLCPRASQSISWINFVYLGSCISSGLLGREEISFRIEETSTAFASLGHLWRRRGVSSFKLRDFICFDRYSQRAADESRAHKLKSAYWTTKQAMIKKFGRKQDENIVASDSDLDAKLELLKSIQATCRDLARLLTRYQETICFLSQAENEMGRFLKRYSMEDKTQAGKIMSAAGKSLSHSAQQRLQLRTPLDRVFQEVKTFRQRAIADTIGTLKRMEAARTEYRGALLWMKNVSEELDPDTYKQLEKFRCVQAQVRKTKSTFDRLKIDSMQKIDLLSASRCNMLSHALVGYQNSMLTFLEKTSGAMVAVAERFKGYQYYEFSVLKELRPESKRLAGVDDGDNAADDSIQSSDERISDHSSGSGVGYPHTPPGLMGDHHSGGYRSLTTNDLLDSSPPPRDGVGPQSRSRNQDMQKEGPTEEELDRRLDEIFQADNFDDAKLEDIGLFGSDTTETLAHGSRELISRSVGGVPEEHRDFLTDLFSTDDNALPSLASESGISSTKTEAQPTDSQTVGASEFKAEWKSVFAFNSEPAQPTQSGFSEDDPWSEFQRSASSALPSHLLDRREDSAGSMFSSTASSGMPQHEAGSSATPSEQPVMQSERSKQQPSSLDSWMRLFSDLGQLGNPDAISKKEGQISDA</sequence>
<dbReference type="Pfam" id="PF06456">
    <property type="entry name" value="Arfaptin"/>
    <property type="match status" value="1"/>
</dbReference>
<reference evidence="3 4" key="1">
    <citation type="submission" date="2013-11" db="EMBL/GenBank/DDBJ databases">
        <title>Opisthorchis viverrini - life in the bile duct.</title>
        <authorList>
            <person name="Young N.D."/>
            <person name="Nagarajan N."/>
            <person name="Lin S.J."/>
            <person name="Korhonen P.K."/>
            <person name="Jex A.R."/>
            <person name="Hall R.S."/>
            <person name="Safavi-Hemami H."/>
            <person name="Kaewkong W."/>
            <person name="Bertrand D."/>
            <person name="Gao S."/>
            <person name="Seet Q."/>
            <person name="Wongkham S."/>
            <person name="Teh B.T."/>
            <person name="Wongkham C."/>
            <person name="Intapan P.M."/>
            <person name="Maleewong W."/>
            <person name="Yang X."/>
            <person name="Hu M."/>
            <person name="Wang Z."/>
            <person name="Hofmann A."/>
            <person name="Sternberg P.W."/>
            <person name="Tan P."/>
            <person name="Wang J."/>
            <person name="Gasser R.B."/>
        </authorList>
    </citation>
    <scope>NUCLEOTIDE SEQUENCE [LARGE SCALE GENOMIC DNA]</scope>
</reference>
<dbReference type="Gene3D" id="1.20.1270.60">
    <property type="entry name" value="Arfaptin homology (AH) domain/BAR domain"/>
    <property type="match status" value="1"/>
</dbReference>
<evidence type="ECO:0000256" key="1">
    <source>
        <dbReference type="SAM" id="MobiDB-lite"/>
    </source>
</evidence>
<dbReference type="InterPro" id="IPR024114">
    <property type="entry name" value="Islet_autoAg_Ica1/Ica1-like"/>
</dbReference>
<feature type="compositionally biased region" description="Polar residues" evidence="1">
    <location>
        <begin position="584"/>
        <end position="609"/>
    </location>
</feature>
<dbReference type="GO" id="GO:0019904">
    <property type="term" value="F:protein domain specific binding"/>
    <property type="evidence" value="ECO:0007669"/>
    <property type="project" value="InterPro"/>
</dbReference>
<feature type="region of interest" description="Disordered" evidence="1">
    <location>
        <begin position="486"/>
        <end position="637"/>
    </location>
</feature>
<feature type="domain" description="AH" evidence="2">
    <location>
        <begin position="107"/>
        <end position="310"/>
    </location>
</feature>
<dbReference type="GeneID" id="20319861"/>
<dbReference type="SMART" id="SM01015">
    <property type="entry name" value="Arfaptin"/>
    <property type="match status" value="1"/>
</dbReference>
<dbReference type="InterPro" id="IPR010504">
    <property type="entry name" value="AH_dom"/>
</dbReference>
<dbReference type="InterPro" id="IPR027267">
    <property type="entry name" value="AH/BAR_dom_sf"/>
</dbReference>
<evidence type="ECO:0000313" key="3">
    <source>
        <dbReference type="EMBL" id="KER27278.1"/>
    </source>
</evidence>
<organism evidence="3 4">
    <name type="scientific">Opisthorchis viverrini</name>
    <name type="common">Southeast Asian liver fluke</name>
    <dbReference type="NCBI Taxonomy" id="6198"/>
    <lineage>
        <taxon>Eukaryota</taxon>
        <taxon>Metazoa</taxon>
        <taxon>Spiralia</taxon>
        <taxon>Lophotrochozoa</taxon>
        <taxon>Platyhelminthes</taxon>
        <taxon>Trematoda</taxon>
        <taxon>Digenea</taxon>
        <taxon>Opisthorchiida</taxon>
        <taxon>Opisthorchiata</taxon>
        <taxon>Opisthorchiidae</taxon>
        <taxon>Opisthorchis</taxon>
    </lineage>
</organism>
<feature type="region of interest" description="Disordered" evidence="1">
    <location>
        <begin position="333"/>
        <end position="422"/>
    </location>
</feature>
<dbReference type="GO" id="GO:0051049">
    <property type="term" value="P:regulation of transport"/>
    <property type="evidence" value="ECO:0007669"/>
    <property type="project" value="TreeGrafter"/>
</dbReference>
<dbReference type="PANTHER" id="PTHR10164">
    <property type="entry name" value="ISLET CELL AUTOANTIGEN 1"/>
    <property type="match status" value="1"/>
</dbReference>
<dbReference type="AlphaFoldDB" id="A0A074ZIX1"/>
<dbReference type="GO" id="GO:0005794">
    <property type="term" value="C:Golgi apparatus"/>
    <property type="evidence" value="ECO:0007669"/>
    <property type="project" value="TreeGrafter"/>
</dbReference>
<dbReference type="Proteomes" id="UP000054324">
    <property type="component" value="Unassembled WGS sequence"/>
</dbReference>
<dbReference type="Pfam" id="PF04629">
    <property type="entry name" value="ICA69"/>
    <property type="match status" value="1"/>
</dbReference>
<dbReference type="OrthoDB" id="2126778at2759"/>
<feature type="compositionally biased region" description="Basic and acidic residues" evidence="1">
    <location>
        <begin position="627"/>
        <end position="637"/>
    </location>
</feature>
<dbReference type="EMBL" id="KL596727">
    <property type="protein sequence ID" value="KER27278.1"/>
    <property type="molecule type" value="Genomic_DNA"/>
</dbReference>
<gene>
    <name evidence="3" type="ORF">T265_05679</name>
</gene>
<dbReference type="SMART" id="SM01237">
    <property type="entry name" value="ICA69"/>
    <property type="match status" value="1"/>
</dbReference>
<feature type="compositionally biased region" description="Polar residues" evidence="1">
    <location>
        <begin position="529"/>
        <end position="538"/>
    </location>
</feature>
<dbReference type="KEGG" id="ovi:T265_05679"/>
<keyword evidence="4" id="KW-1185">Reference proteome</keyword>
<dbReference type="CTD" id="20319861"/>
<dbReference type="PANTHER" id="PTHR10164:SF4">
    <property type="entry name" value="GH23156P"/>
    <property type="match status" value="1"/>
</dbReference>
<proteinExistence type="predicted"/>
<name>A0A074ZIX1_OPIVI</name>
<evidence type="ECO:0000313" key="4">
    <source>
        <dbReference type="Proteomes" id="UP000054324"/>
    </source>
</evidence>
<feature type="compositionally biased region" description="Basic and acidic residues" evidence="1">
    <location>
        <begin position="407"/>
        <end position="422"/>
    </location>
</feature>
<protein>
    <recommendedName>
        <fullName evidence="2">AH domain-containing protein</fullName>
    </recommendedName>
</protein>
<feature type="compositionally biased region" description="Low complexity" evidence="1">
    <location>
        <begin position="567"/>
        <end position="579"/>
    </location>
</feature>
<accession>A0A074ZIX1</accession>